<name>A0A9W9X6F7_9EURO</name>
<keyword evidence="2" id="KW-1185">Reference proteome</keyword>
<sequence>MSRKDLSSEQAVRVGLDENLNMFIVMELSARPTRLSIAGRSSIIDPSHEQLRTGRMSQSESVVDRWEPAVCRASEMLKVA</sequence>
<dbReference type="EMBL" id="JAPWDQ010000005">
    <property type="protein sequence ID" value="KAJ5485152.1"/>
    <property type="molecule type" value="Genomic_DNA"/>
</dbReference>
<organism evidence="1 2">
    <name type="scientific">Penicillium diatomitis</name>
    <dbReference type="NCBI Taxonomy" id="2819901"/>
    <lineage>
        <taxon>Eukaryota</taxon>
        <taxon>Fungi</taxon>
        <taxon>Dikarya</taxon>
        <taxon>Ascomycota</taxon>
        <taxon>Pezizomycotina</taxon>
        <taxon>Eurotiomycetes</taxon>
        <taxon>Eurotiomycetidae</taxon>
        <taxon>Eurotiales</taxon>
        <taxon>Aspergillaceae</taxon>
        <taxon>Penicillium</taxon>
    </lineage>
</organism>
<dbReference type="RefSeq" id="XP_056789936.1">
    <property type="nucleotide sequence ID" value="XM_056934742.1"/>
</dbReference>
<dbReference type="GeneID" id="81624991"/>
<evidence type="ECO:0000313" key="1">
    <source>
        <dbReference type="EMBL" id="KAJ5485152.1"/>
    </source>
</evidence>
<reference evidence="1" key="2">
    <citation type="journal article" date="2023" name="IMA Fungus">
        <title>Comparative genomic study of the Penicillium genus elucidates a diverse pangenome and 15 lateral gene transfer events.</title>
        <authorList>
            <person name="Petersen C."/>
            <person name="Sorensen T."/>
            <person name="Nielsen M.R."/>
            <person name="Sondergaard T.E."/>
            <person name="Sorensen J.L."/>
            <person name="Fitzpatrick D.A."/>
            <person name="Frisvad J.C."/>
            <person name="Nielsen K.L."/>
        </authorList>
    </citation>
    <scope>NUCLEOTIDE SEQUENCE</scope>
    <source>
        <strain evidence="1">IBT 30728</strain>
    </source>
</reference>
<accession>A0A9W9X6F7</accession>
<dbReference type="AlphaFoldDB" id="A0A9W9X6F7"/>
<gene>
    <name evidence="1" type="ORF">N7539_005140</name>
</gene>
<dbReference type="Proteomes" id="UP001148312">
    <property type="component" value="Unassembled WGS sequence"/>
</dbReference>
<protein>
    <submittedName>
        <fullName evidence="1">Uncharacterized protein</fullName>
    </submittedName>
</protein>
<reference evidence="1" key="1">
    <citation type="submission" date="2022-12" db="EMBL/GenBank/DDBJ databases">
        <authorList>
            <person name="Petersen C."/>
        </authorList>
    </citation>
    <scope>NUCLEOTIDE SEQUENCE</scope>
    <source>
        <strain evidence="1">IBT 30728</strain>
    </source>
</reference>
<evidence type="ECO:0000313" key="2">
    <source>
        <dbReference type="Proteomes" id="UP001148312"/>
    </source>
</evidence>
<comment type="caution">
    <text evidence="1">The sequence shown here is derived from an EMBL/GenBank/DDBJ whole genome shotgun (WGS) entry which is preliminary data.</text>
</comment>
<proteinExistence type="predicted"/>